<feature type="region of interest" description="Disordered" evidence="4">
    <location>
        <begin position="350"/>
        <end position="369"/>
    </location>
</feature>
<dbReference type="PANTHER" id="PTHR22880:SF225">
    <property type="entry name" value="BROMODOMAIN-CONTAINING PROTEIN BET-1-RELATED"/>
    <property type="match status" value="1"/>
</dbReference>
<dbReference type="Gene3D" id="1.20.920.10">
    <property type="entry name" value="Bromodomain-like"/>
    <property type="match status" value="2"/>
</dbReference>
<dbReference type="Gene3D" id="1.20.1270.220">
    <property type="match status" value="2"/>
</dbReference>
<evidence type="ECO:0000259" key="6">
    <source>
        <dbReference type="PROSITE" id="PS51525"/>
    </source>
</evidence>
<dbReference type="InterPro" id="IPR001487">
    <property type="entry name" value="Bromodomain"/>
</dbReference>
<dbReference type="PROSITE" id="PS00633">
    <property type="entry name" value="BROMODOMAIN_1"/>
    <property type="match status" value="2"/>
</dbReference>
<dbReference type="Pfam" id="PF17035">
    <property type="entry name" value="BET"/>
    <property type="match status" value="1"/>
</dbReference>
<dbReference type="SUPFAM" id="SSF47370">
    <property type="entry name" value="Bromodomain"/>
    <property type="match status" value="2"/>
</dbReference>
<dbReference type="InterPro" id="IPR036427">
    <property type="entry name" value="Bromodomain-like_sf"/>
</dbReference>
<proteinExistence type="inferred from homology"/>
<feature type="region of interest" description="Disordered" evidence="4">
    <location>
        <begin position="399"/>
        <end position="427"/>
    </location>
</feature>
<dbReference type="InterPro" id="IPR038336">
    <property type="entry name" value="NET_sf"/>
</dbReference>
<comment type="similarity">
    <text evidence="2">Belongs to the BET family.</text>
</comment>
<evidence type="ECO:0000256" key="3">
    <source>
        <dbReference type="PROSITE-ProRule" id="PRU00035"/>
    </source>
</evidence>
<dbReference type="InterPro" id="IPR050935">
    <property type="entry name" value="Bromo_chromatin_reader"/>
</dbReference>
<dbReference type="SMART" id="SM00297">
    <property type="entry name" value="BROMO"/>
    <property type="match status" value="2"/>
</dbReference>
<keyword evidence="1 3" id="KW-0103">Bromodomain</keyword>
<feature type="domain" description="NET" evidence="6">
    <location>
        <begin position="425"/>
        <end position="573"/>
    </location>
</feature>
<evidence type="ECO:0000313" key="8">
    <source>
        <dbReference type="Proteomes" id="UP001158576"/>
    </source>
</evidence>
<name>A0ABN7SU21_OIKDI</name>
<dbReference type="Proteomes" id="UP001158576">
    <property type="component" value="Chromosome 1"/>
</dbReference>
<gene>
    <name evidence="7" type="ORF">OKIOD_LOCUS12237</name>
</gene>
<evidence type="ECO:0000256" key="4">
    <source>
        <dbReference type="SAM" id="MobiDB-lite"/>
    </source>
</evidence>
<evidence type="ECO:0000256" key="2">
    <source>
        <dbReference type="ARBA" id="ARBA00044509"/>
    </source>
</evidence>
<dbReference type="PRINTS" id="PR00503">
    <property type="entry name" value="BROMODOMAIN"/>
</dbReference>
<dbReference type="EMBL" id="OU015566">
    <property type="protein sequence ID" value="CAG5107752.1"/>
    <property type="molecule type" value="Genomic_DNA"/>
</dbReference>
<keyword evidence="8" id="KW-1185">Reference proteome</keyword>
<evidence type="ECO:0000256" key="1">
    <source>
        <dbReference type="ARBA" id="ARBA00023117"/>
    </source>
</evidence>
<evidence type="ECO:0000313" key="7">
    <source>
        <dbReference type="EMBL" id="CAG5107752.1"/>
    </source>
</evidence>
<dbReference type="PROSITE" id="PS50014">
    <property type="entry name" value="BROMODOMAIN_2"/>
    <property type="match status" value="2"/>
</dbReference>
<dbReference type="InterPro" id="IPR018359">
    <property type="entry name" value="Bromodomain_CS"/>
</dbReference>
<dbReference type="InterPro" id="IPR027353">
    <property type="entry name" value="NET_dom"/>
</dbReference>
<accession>A0ABN7SU21</accession>
<feature type="compositionally biased region" description="Polar residues" evidence="4">
    <location>
        <begin position="164"/>
        <end position="180"/>
    </location>
</feature>
<sequence length="619" mass="69935">MPDDGKKFPMTNQLQYIKKNIFMTLWNHKFAWPFQKPVDPVELNLPDYFTIIKNPMDMSTIKKKLYGCKYESAKQCIADYDLMFENCYTYNRPTDDISIMGKKIQDILHNKIKNMPQVEAVVEKQKRKKNPLEGLGVPSGAPLGTRDRNPPTPMSIDPVPSPAPSSKSMNSTTDLDTSIAPSPGGPEMPQLSAAPMKNGASAPTGRTRPNPPKRKTESMSGFDGPSKKSGGAMPKKKEMRVCAAILRELHQKRHQQYAWPFYTPVDVKALELHDYYDVIKKPMDLSTVQKNLDNDMYNNKDEFTADILLIFENCRAYNPPDHEVVQMASRLQKVFEAKLADSFSAADAAANHSEESDFGDSDSDDERGRKLQQIQKKLREVQEQLAYLMDLQARLVKAGKRKKKKGDMGAGKKGGNRDGEGAIYDFDSDDDHKEMTYDEKRQLSLDINRLPSDKLGRVVTIIQNRESHYREHNPDEIEIGNRISLSTPSSSLTPNSEFSATAKSPFEFALDIELEMWDTIIKEMHKLVQNQMRISKDIFNETVERHFDTLQTATLRELDTYVSFCLKKKTSKQKAAAAAIKKPEEKPKEIKKKKSGSRLSDSSDDSSGSDSESSLSEAH</sequence>
<feature type="compositionally biased region" description="Low complexity" evidence="4">
    <location>
        <begin position="597"/>
        <end position="619"/>
    </location>
</feature>
<dbReference type="PROSITE" id="PS51525">
    <property type="entry name" value="NET"/>
    <property type="match status" value="1"/>
</dbReference>
<feature type="domain" description="Bromo" evidence="5">
    <location>
        <begin position="253"/>
        <end position="325"/>
    </location>
</feature>
<organism evidence="7 8">
    <name type="scientific">Oikopleura dioica</name>
    <name type="common">Tunicate</name>
    <dbReference type="NCBI Taxonomy" id="34765"/>
    <lineage>
        <taxon>Eukaryota</taxon>
        <taxon>Metazoa</taxon>
        <taxon>Chordata</taxon>
        <taxon>Tunicata</taxon>
        <taxon>Appendicularia</taxon>
        <taxon>Copelata</taxon>
        <taxon>Oikopleuridae</taxon>
        <taxon>Oikopleura</taxon>
    </lineage>
</organism>
<dbReference type="Pfam" id="PF00439">
    <property type="entry name" value="Bromodomain"/>
    <property type="match status" value="2"/>
</dbReference>
<feature type="domain" description="Bromo" evidence="5">
    <location>
        <begin position="26"/>
        <end position="98"/>
    </location>
</feature>
<feature type="compositionally biased region" description="Acidic residues" evidence="4">
    <location>
        <begin position="356"/>
        <end position="365"/>
    </location>
</feature>
<evidence type="ECO:0000259" key="5">
    <source>
        <dbReference type="PROSITE" id="PS50014"/>
    </source>
</evidence>
<protein>
    <submittedName>
        <fullName evidence="7">Oidioi.mRNA.OKI2018_I69.chr1.g3472.t2.cds</fullName>
    </submittedName>
</protein>
<reference evidence="7 8" key="1">
    <citation type="submission" date="2021-04" db="EMBL/GenBank/DDBJ databases">
        <authorList>
            <person name="Bliznina A."/>
        </authorList>
    </citation>
    <scope>NUCLEOTIDE SEQUENCE [LARGE SCALE GENOMIC DNA]</scope>
</reference>
<feature type="region of interest" description="Disordered" evidence="4">
    <location>
        <begin position="577"/>
        <end position="619"/>
    </location>
</feature>
<feature type="region of interest" description="Disordered" evidence="4">
    <location>
        <begin position="122"/>
        <end position="236"/>
    </location>
</feature>
<dbReference type="PANTHER" id="PTHR22880">
    <property type="entry name" value="FALZ-RELATED BROMODOMAIN-CONTAINING PROTEINS"/>
    <property type="match status" value="1"/>
</dbReference>